<dbReference type="PANTHER" id="PTHR44591:SF3">
    <property type="entry name" value="RESPONSE REGULATORY DOMAIN-CONTAINING PROTEIN"/>
    <property type="match status" value="1"/>
</dbReference>
<keyword evidence="1 2" id="KW-0597">Phosphoprotein</keyword>
<feature type="modified residue" description="4-aspartylphosphate" evidence="2">
    <location>
        <position position="54"/>
    </location>
</feature>
<evidence type="ECO:0000313" key="4">
    <source>
        <dbReference type="EMBL" id="SMF81999.1"/>
    </source>
</evidence>
<proteinExistence type="predicted"/>
<dbReference type="SMART" id="SM00448">
    <property type="entry name" value="REC"/>
    <property type="match status" value="1"/>
</dbReference>
<dbReference type="InterPro" id="IPR050595">
    <property type="entry name" value="Bact_response_regulator"/>
</dbReference>
<dbReference type="Proteomes" id="UP000192936">
    <property type="component" value="Unassembled WGS sequence"/>
</dbReference>
<sequence length="119" mass="12760">MTSILVVDDSRLARNMVSSVIASLRPDWTIVTAASGEEGLEIVGEVPPVAAIVDYNMPGMDGLQLAERLKERFIGLPIGLLTANVQDALKRKAEALGVRFIAKPITSDKIREFLAAAGQ</sequence>
<dbReference type="SUPFAM" id="SSF52172">
    <property type="entry name" value="CheY-like"/>
    <property type="match status" value="1"/>
</dbReference>
<dbReference type="GO" id="GO:0000160">
    <property type="term" value="P:phosphorelay signal transduction system"/>
    <property type="evidence" value="ECO:0007669"/>
    <property type="project" value="InterPro"/>
</dbReference>
<evidence type="ECO:0000256" key="2">
    <source>
        <dbReference type="PROSITE-ProRule" id="PRU00169"/>
    </source>
</evidence>
<evidence type="ECO:0000259" key="3">
    <source>
        <dbReference type="PROSITE" id="PS50110"/>
    </source>
</evidence>
<reference evidence="4 5" key="1">
    <citation type="submission" date="2017-04" db="EMBL/GenBank/DDBJ databases">
        <authorList>
            <person name="Afonso C.L."/>
            <person name="Miller P.J."/>
            <person name="Scott M.A."/>
            <person name="Spackman E."/>
            <person name="Goraichik I."/>
            <person name="Dimitrov K.M."/>
            <person name="Suarez D.L."/>
            <person name="Swayne D.E."/>
        </authorList>
    </citation>
    <scope>NUCLEOTIDE SEQUENCE [LARGE SCALE GENOMIC DNA]</scope>
    <source>
        <strain evidence="4 5">A2P</strain>
    </source>
</reference>
<dbReference type="OrthoDB" id="7569831at2"/>
<evidence type="ECO:0000256" key="1">
    <source>
        <dbReference type="ARBA" id="ARBA00022553"/>
    </source>
</evidence>
<dbReference type="Pfam" id="PF00072">
    <property type="entry name" value="Response_reg"/>
    <property type="match status" value="1"/>
</dbReference>
<name>A0A1X7H9Q1_9PROT</name>
<feature type="domain" description="Response regulatory" evidence="3">
    <location>
        <begin position="3"/>
        <end position="118"/>
    </location>
</feature>
<dbReference type="CDD" id="cd00156">
    <property type="entry name" value="REC"/>
    <property type="match status" value="1"/>
</dbReference>
<dbReference type="InterPro" id="IPR011006">
    <property type="entry name" value="CheY-like_superfamily"/>
</dbReference>
<dbReference type="EMBL" id="FXAK01000007">
    <property type="protein sequence ID" value="SMF81999.1"/>
    <property type="molecule type" value="Genomic_DNA"/>
</dbReference>
<evidence type="ECO:0000313" key="5">
    <source>
        <dbReference type="Proteomes" id="UP000192936"/>
    </source>
</evidence>
<dbReference type="PANTHER" id="PTHR44591">
    <property type="entry name" value="STRESS RESPONSE REGULATOR PROTEIN 1"/>
    <property type="match status" value="1"/>
</dbReference>
<accession>A0A1X7H9Q1</accession>
<dbReference type="AlphaFoldDB" id="A0A1X7H9Q1"/>
<organism evidence="4 5">
    <name type="scientific">Azospirillum oryzae</name>
    <dbReference type="NCBI Taxonomy" id="286727"/>
    <lineage>
        <taxon>Bacteria</taxon>
        <taxon>Pseudomonadati</taxon>
        <taxon>Pseudomonadota</taxon>
        <taxon>Alphaproteobacteria</taxon>
        <taxon>Rhodospirillales</taxon>
        <taxon>Azospirillaceae</taxon>
        <taxon>Azospirillum</taxon>
    </lineage>
</organism>
<dbReference type="Gene3D" id="3.40.50.2300">
    <property type="match status" value="1"/>
</dbReference>
<protein>
    <submittedName>
        <fullName evidence="4">Response regulator receiver domain-containing protein</fullName>
    </submittedName>
</protein>
<dbReference type="PROSITE" id="PS50110">
    <property type="entry name" value="RESPONSE_REGULATORY"/>
    <property type="match status" value="1"/>
</dbReference>
<dbReference type="STRING" id="286727.SAMN02982917_5274"/>
<dbReference type="InterPro" id="IPR001789">
    <property type="entry name" value="Sig_transdc_resp-reg_receiver"/>
</dbReference>
<gene>
    <name evidence="4" type="ORF">SAMN02982917_5274</name>
</gene>
<dbReference type="RefSeq" id="WP_085090053.1">
    <property type="nucleotide sequence ID" value="NZ_FXAK01000007.1"/>
</dbReference>